<name>A0A4Y2VND7_ARAVE</name>
<organism evidence="1 2">
    <name type="scientific">Araneus ventricosus</name>
    <name type="common">Orbweaver spider</name>
    <name type="synonym">Epeira ventricosa</name>
    <dbReference type="NCBI Taxonomy" id="182803"/>
    <lineage>
        <taxon>Eukaryota</taxon>
        <taxon>Metazoa</taxon>
        <taxon>Ecdysozoa</taxon>
        <taxon>Arthropoda</taxon>
        <taxon>Chelicerata</taxon>
        <taxon>Arachnida</taxon>
        <taxon>Araneae</taxon>
        <taxon>Araneomorphae</taxon>
        <taxon>Entelegynae</taxon>
        <taxon>Araneoidea</taxon>
        <taxon>Araneidae</taxon>
        <taxon>Araneus</taxon>
    </lineage>
</organism>
<sequence length="89" mass="10145">MTKHLWGCAEARSGSLRFYSLRTVLISWLSPDLFGHWGASVLRMDAFDVMKGNRMIQRHSNGEPVTAKSRFRHRGGRPVQSYFASDGIF</sequence>
<evidence type="ECO:0000313" key="2">
    <source>
        <dbReference type="Proteomes" id="UP000499080"/>
    </source>
</evidence>
<evidence type="ECO:0000313" key="1">
    <source>
        <dbReference type="EMBL" id="GBO25247.1"/>
    </source>
</evidence>
<reference evidence="1 2" key="1">
    <citation type="journal article" date="2019" name="Sci. Rep.">
        <title>Orb-weaving spider Araneus ventricosus genome elucidates the spidroin gene catalogue.</title>
        <authorList>
            <person name="Kono N."/>
            <person name="Nakamura H."/>
            <person name="Ohtoshi R."/>
            <person name="Moran D.A.P."/>
            <person name="Shinohara A."/>
            <person name="Yoshida Y."/>
            <person name="Fujiwara M."/>
            <person name="Mori M."/>
            <person name="Tomita M."/>
            <person name="Arakawa K."/>
        </authorList>
    </citation>
    <scope>NUCLEOTIDE SEQUENCE [LARGE SCALE GENOMIC DNA]</scope>
</reference>
<dbReference type="AlphaFoldDB" id="A0A4Y2VND7"/>
<protein>
    <submittedName>
        <fullName evidence="1">Uncharacterized protein</fullName>
    </submittedName>
</protein>
<accession>A0A4Y2VND7</accession>
<keyword evidence="2" id="KW-1185">Reference proteome</keyword>
<gene>
    <name evidence="1" type="ORF">AVEN_71713_1</name>
</gene>
<dbReference type="Proteomes" id="UP000499080">
    <property type="component" value="Unassembled WGS sequence"/>
</dbReference>
<dbReference type="EMBL" id="BGPR01048225">
    <property type="protein sequence ID" value="GBO25247.1"/>
    <property type="molecule type" value="Genomic_DNA"/>
</dbReference>
<proteinExistence type="predicted"/>
<comment type="caution">
    <text evidence="1">The sequence shown here is derived from an EMBL/GenBank/DDBJ whole genome shotgun (WGS) entry which is preliminary data.</text>
</comment>